<evidence type="ECO:0000313" key="4">
    <source>
        <dbReference type="Proteomes" id="UP001165569"/>
    </source>
</evidence>
<dbReference type="EMBL" id="JAMPJU010000004">
    <property type="protein sequence ID" value="MCV9882087.1"/>
    <property type="molecule type" value="Genomic_DNA"/>
</dbReference>
<dbReference type="Proteomes" id="UP001165568">
    <property type="component" value="Unassembled WGS sequence"/>
</dbReference>
<accession>A0AA41XXA4</accession>
<gene>
    <name evidence="1" type="ORF">NC803_07685</name>
    <name evidence="2" type="ORF">NC856_07350</name>
</gene>
<evidence type="ECO:0000313" key="3">
    <source>
        <dbReference type="Proteomes" id="UP001165568"/>
    </source>
</evidence>
<organism evidence="1 4">
    <name type="scientific">Brenneria izbisi</name>
    <dbReference type="NCBI Taxonomy" id="2939450"/>
    <lineage>
        <taxon>Bacteria</taxon>
        <taxon>Pseudomonadati</taxon>
        <taxon>Pseudomonadota</taxon>
        <taxon>Gammaproteobacteria</taxon>
        <taxon>Enterobacterales</taxon>
        <taxon>Pectobacteriaceae</taxon>
        <taxon>Brenneria</taxon>
    </lineage>
</organism>
<dbReference type="AlphaFoldDB" id="A0AA41XXA4"/>
<evidence type="ECO:0000313" key="2">
    <source>
        <dbReference type="EMBL" id="MCV9882087.1"/>
    </source>
</evidence>
<keyword evidence="3" id="KW-1185">Reference proteome</keyword>
<reference evidence="1" key="1">
    <citation type="submission" date="2022-04" db="EMBL/GenBank/DDBJ databases">
        <title>Brenneria sp. isolated from walnut trees in Serbia.</title>
        <authorList>
            <person name="Gasic K."/>
            <person name="Zlatkovic N."/>
            <person name="Kuzmanovic N."/>
        </authorList>
    </citation>
    <scope>NUCLEOTIDE SEQUENCE</scope>
    <source>
        <strain evidence="2">KBI 423</strain>
        <strain evidence="1">KBI 447</strain>
    </source>
</reference>
<dbReference type="RefSeq" id="WP_264089777.1">
    <property type="nucleotide sequence ID" value="NZ_JAMPJT010000004.1"/>
</dbReference>
<dbReference type="Proteomes" id="UP001165569">
    <property type="component" value="Unassembled WGS sequence"/>
</dbReference>
<dbReference type="EMBL" id="JAMPJT010000004">
    <property type="protein sequence ID" value="MCV9878730.1"/>
    <property type="molecule type" value="Genomic_DNA"/>
</dbReference>
<protein>
    <submittedName>
        <fullName evidence="1">Uncharacterized protein</fullName>
    </submittedName>
</protein>
<name>A0AA41XXA4_9GAMM</name>
<evidence type="ECO:0000313" key="1">
    <source>
        <dbReference type="EMBL" id="MCV9878730.1"/>
    </source>
</evidence>
<comment type="caution">
    <text evidence="1">The sequence shown here is derived from an EMBL/GenBank/DDBJ whole genome shotgun (WGS) entry which is preliminary data.</text>
</comment>
<proteinExistence type="predicted"/>
<sequence>MCGVCGLLDSGPQWSDPLQSSRPRYQQRQQQLAVLNQVLAPFGLKLNDFHQRWMLAGPTGQQVIVDTLDQLWPQAEKIIRRSLDPLDDGWLAALESKGE</sequence>